<evidence type="ECO:0000259" key="1">
    <source>
        <dbReference type="Pfam" id="PF24968"/>
    </source>
</evidence>
<dbReference type="EMBL" id="MU155133">
    <property type="protein sequence ID" value="KAF9485764.1"/>
    <property type="molecule type" value="Genomic_DNA"/>
</dbReference>
<dbReference type="OrthoDB" id="3527137at2759"/>
<feature type="domain" description="DUF7770" evidence="1">
    <location>
        <begin position="70"/>
        <end position="205"/>
    </location>
</feature>
<name>A0A9P5ZDM2_9AGAR</name>
<evidence type="ECO:0000313" key="2">
    <source>
        <dbReference type="EMBL" id="KAF9485764.1"/>
    </source>
</evidence>
<dbReference type="Pfam" id="PF24968">
    <property type="entry name" value="DUF7770"/>
    <property type="match status" value="1"/>
</dbReference>
<protein>
    <recommendedName>
        <fullName evidence="1">DUF7770 domain-containing protein</fullName>
    </recommendedName>
</protein>
<comment type="caution">
    <text evidence="2">The sequence shown here is derived from an EMBL/GenBank/DDBJ whole genome shotgun (WGS) entry which is preliminary data.</text>
</comment>
<accession>A0A9P5ZDM2</accession>
<organism evidence="2 3">
    <name type="scientific">Pholiota conissans</name>
    <dbReference type="NCBI Taxonomy" id="109636"/>
    <lineage>
        <taxon>Eukaryota</taxon>
        <taxon>Fungi</taxon>
        <taxon>Dikarya</taxon>
        <taxon>Basidiomycota</taxon>
        <taxon>Agaricomycotina</taxon>
        <taxon>Agaricomycetes</taxon>
        <taxon>Agaricomycetidae</taxon>
        <taxon>Agaricales</taxon>
        <taxon>Agaricineae</taxon>
        <taxon>Strophariaceae</taxon>
        <taxon>Pholiota</taxon>
    </lineage>
</organism>
<dbReference type="Proteomes" id="UP000807469">
    <property type="component" value="Unassembled WGS sequence"/>
</dbReference>
<dbReference type="AlphaFoldDB" id="A0A9P5ZDM2"/>
<evidence type="ECO:0000313" key="3">
    <source>
        <dbReference type="Proteomes" id="UP000807469"/>
    </source>
</evidence>
<reference evidence="2" key="1">
    <citation type="submission" date="2020-11" db="EMBL/GenBank/DDBJ databases">
        <authorList>
            <consortium name="DOE Joint Genome Institute"/>
            <person name="Ahrendt S."/>
            <person name="Riley R."/>
            <person name="Andreopoulos W."/>
            <person name="Labutti K."/>
            <person name="Pangilinan J."/>
            <person name="Ruiz-Duenas F.J."/>
            <person name="Barrasa J.M."/>
            <person name="Sanchez-Garcia M."/>
            <person name="Camarero S."/>
            <person name="Miyauchi S."/>
            <person name="Serrano A."/>
            <person name="Linde D."/>
            <person name="Babiker R."/>
            <person name="Drula E."/>
            <person name="Ayuso-Fernandez I."/>
            <person name="Pacheco R."/>
            <person name="Padilla G."/>
            <person name="Ferreira P."/>
            <person name="Barriuso J."/>
            <person name="Kellner H."/>
            <person name="Castanera R."/>
            <person name="Alfaro M."/>
            <person name="Ramirez L."/>
            <person name="Pisabarro A.G."/>
            <person name="Kuo A."/>
            <person name="Tritt A."/>
            <person name="Lipzen A."/>
            <person name="He G."/>
            <person name="Yan M."/>
            <person name="Ng V."/>
            <person name="Cullen D."/>
            <person name="Martin F."/>
            <person name="Rosso M.-N."/>
            <person name="Henrissat B."/>
            <person name="Hibbett D."/>
            <person name="Martinez A.T."/>
            <person name="Grigoriev I.V."/>
        </authorList>
    </citation>
    <scope>NUCLEOTIDE SEQUENCE</scope>
    <source>
        <strain evidence="2">CIRM-BRFM 674</strain>
    </source>
</reference>
<keyword evidence="3" id="KW-1185">Reference proteome</keyword>
<proteinExistence type="predicted"/>
<gene>
    <name evidence="2" type="ORF">BDN70DRAFT_927133</name>
</gene>
<sequence length="205" mass="23219">MSSVCTKTQLDDILSHIASHKNWFAPDLSRDILRTPVTHIHFVGLADEEIEVPNPLKPSKPAALAEEVLEPTNHWVLFLQTTADEFIRVEALPSDEIDETCYIWIDTKDSLSKNPHVRALSFPIVDKTVGWILNNIIERRRDCYIFHPVGEGCRFWVSNIAEDLSDAGVILSANAEVKNIVAFYYDSASPDCVPKPREINEGRFF</sequence>
<dbReference type="InterPro" id="IPR056672">
    <property type="entry name" value="DUF7770"/>
</dbReference>